<comment type="caution">
    <text evidence="2">The sequence shown here is derived from an EMBL/GenBank/DDBJ whole genome shotgun (WGS) entry which is preliminary data.</text>
</comment>
<keyword evidence="1" id="KW-1133">Transmembrane helix</keyword>
<keyword evidence="1" id="KW-0472">Membrane</keyword>
<reference evidence="2 3" key="1">
    <citation type="journal article" date="2020" name="IScience">
        <title>Genome Sequencing of the Endangered Kingdonia uniflora (Circaeasteraceae, Ranunculales) Reveals Potential Mechanisms of Evolutionary Specialization.</title>
        <authorList>
            <person name="Sun Y."/>
            <person name="Deng T."/>
            <person name="Zhang A."/>
            <person name="Moore M.J."/>
            <person name="Landis J.B."/>
            <person name="Lin N."/>
            <person name="Zhang H."/>
            <person name="Zhang X."/>
            <person name="Huang J."/>
            <person name="Zhang X."/>
            <person name="Sun H."/>
            <person name="Wang H."/>
        </authorList>
    </citation>
    <scope>NUCLEOTIDE SEQUENCE [LARGE SCALE GENOMIC DNA]</scope>
    <source>
        <strain evidence="2">TB1705</strain>
        <tissue evidence="2">Leaf</tissue>
    </source>
</reference>
<feature type="transmembrane region" description="Helical" evidence="1">
    <location>
        <begin position="21"/>
        <end position="50"/>
    </location>
</feature>
<proteinExistence type="predicted"/>
<evidence type="ECO:0000256" key="1">
    <source>
        <dbReference type="SAM" id="Phobius"/>
    </source>
</evidence>
<evidence type="ECO:0000313" key="2">
    <source>
        <dbReference type="EMBL" id="KAF6134706.1"/>
    </source>
</evidence>
<gene>
    <name evidence="2" type="ORF">GIB67_002107</name>
</gene>
<accession>A0A7J7KWH4</accession>
<sequence length="51" mass="6010">MHKQPLMVNPQTLKISKIIPISTIVGMFFLMFIRYVLMCIFLSFPISFLFL</sequence>
<dbReference type="AlphaFoldDB" id="A0A7J7KWH4"/>
<organism evidence="2 3">
    <name type="scientific">Kingdonia uniflora</name>
    <dbReference type="NCBI Taxonomy" id="39325"/>
    <lineage>
        <taxon>Eukaryota</taxon>
        <taxon>Viridiplantae</taxon>
        <taxon>Streptophyta</taxon>
        <taxon>Embryophyta</taxon>
        <taxon>Tracheophyta</taxon>
        <taxon>Spermatophyta</taxon>
        <taxon>Magnoliopsida</taxon>
        <taxon>Ranunculales</taxon>
        <taxon>Circaeasteraceae</taxon>
        <taxon>Kingdonia</taxon>
    </lineage>
</organism>
<dbReference type="EMBL" id="JACGCM010002827">
    <property type="protein sequence ID" value="KAF6134706.1"/>
    <property type="molecule type" value="Genomic_DNA"/>
</dbReference>
<keyword evidence="1" id="KW-0812">Transmembrane</keyword>
<protein>
    <submittedName>
        <fullName evidence="2">Uncharacterized protein</fullName>
    </submittedName>
</protein>
<dbReference type="Proteomes" id="UP000541444">
    <property type="component" value="Unassembled WGS sequence"/>
</dbReference>
<name>A0A7J7KWH4_9MAGN</name>
<evidence type="ECO:0000313" key="3">
    <source>
        <dbReference type="Proteomes" id="UP000541444"/>
    </source>
</evidence>
<keyword evidence="3" id="KW-1185">Reference proteome</keyword>